<dbReference type="InterPro" id="IPR023214">
    <property type="entry name" value="HAD_sf"/>
</dbReference>
<evidence type="ECO:0000256" key="3">
    <source>
        <dbReference type="RuleBase" id="RU368077"/>
    </source>
</evidence>
<dbReference type="InterPro" id="IPR006328">
    <property type="entry name" value="2-HAD"/>
</dbReference>
<keyword evidence="2 3" id="KW-0378">Hydrolase</keyword>
<dbReference type="InterPro" id="IPR051540">
    <property type="entry name" value="S-2-haloacid_dehalogenase"/>
</dbReference>
<evidence type="ECO:0000313" key="5">
    <source>
        <dbReference type="Proteomes" id="UP000243978"/>
    </source>
</evidence>
<dbReference type="GO" id="GO:0018784">
    <property type="term" value="F:(S)-2-haloacid dehalogenase activity"/>
    <property type="evidence" value="ECO:0007669"/>
    <property type="project" value="UniProtKB-UniRule"/>
</dbReference>
<comment type="catalytic activity">
    <reaction evidence="3">
        <text>an (S)-2-haloacid + H2O = a (2R)-2-hydroxycarboxylate + a halide anion + H(+)</text>
        <dbReference type="Rhea" id="RHEA:11192"/>
        <dbReference type="ChEBI" id="CHEBI:15377"/>
        <dbReference type="ChEBI" id="CHEBI:15378"/>
        <dbReference type="ChEBI" id="CHEBI:16042"/>
        <dbReference type="ChEBI" id="CHEBI:58314"/>
        <dbReference type="ChEBI" id="CHEBI:137405"/>
        <dbReference type="EC" id="3.8.1.2"/>
    </reaction>
</comment>
<comment type="caution">
    <text evidence="4">The sequence shown here is derived from an EMBL/GenBank/DDBJ whole genome shotgun (WGS) entry which is preliminary data.</text>
</comment>
<comment type="similarity">
    <text evidence="1 3">Belongs to the HAD-like hydrolase superfamily. S-2-haloalkanoic acid dehalogenase family.</text>
</comment>
<reference evidence="4 5" key="1">
    <citation type="submission" date="2018-04" db="EMBL/GenBank/DDBJ databases">
        <title>Genomic Encyclopedia of Archaeal and Bacterial Type Strains, Phase II (KMG-II): from individual species to whole genera.</title>
        <authorList>
            <person name="Goeker M."/>
        </authorList>
    </citation>
    <scope>NUCLEOTIDE SEQUENCE [LARGE SCALE GENOMIC DNA]</scope>
    <source>
        <strain evidence="4 5">DSM 100977</strain>
    </source>
</reference>
<dbReference type="PANTHER" id="PTHR43316">
    <property type="entry name" value="HYDROLASE, HALOACID DELAHOGENASE-RELATED"/>
    <property type="match status" value="1"/>
</dbReference>
<dbReference type="InterPro" id="IPR006439">
    <property type="entry name" value="HAD-SF_hydro_IA"/>
</dbReference>
<dbReference type="RefSeq" id="WP_107847066.1">
    <property type="nucleotide sequence ID" value="NZ_QBKS01000002.1"/>
</dbReference>
<dbReference type="EC" id="3.8.1.2" evidence="3"/>
<dbReference type="InterPro" id="IPR036412">
    <property type="entry name" value="HAD-like_sf"/>
</dbReference>
<dbReference type="PANTHER" id="PTHR43316:SF3">
    <property type="entry name" value="HALOACID DEHALOGENASE, TYPE II (AFU_ORTHOLOGUE AFUA_2G07750)-RELATED"/>
    <property type="match status" value="1"/>
</dbReference>
<dbReference type="SFLD" id="SFLDG01135">
    <property type="entry name" value="C1.5.6:_HAD__Beta-PGM__Phospha"/>
    <property type="match status" value="1"/>
</dbReference>
<dbReference type="SFLD" id="SFLDG01129">
    <property type="entry name" value="C1.5:_HAD__Beta-PGM__Phosphata"/>
    <property type="match status" value="1"/>
</dbReference>
<dbReference type="SUPFAM" id="SSF56784">
    <property type="entry name" value="HAD-like"/>
    <property type="match status" value="1"/>
</dbReference>
<comment type="function">
    <text evidence="3">Catalyzes the hydrolytic dehalogenation of small (S)-2-haloalkanoic acids to yield the corresponding (R)-2-hydroxyalkanoic acids.</text>
</comment>
<proteinExistence type="inferred from homology"/>
<dbReference type="SFLD" id="SFLDS00003">
    <property type="entry name" value="Haloacid_Dehalogenase"/>
    <property type="match status" value="1"/>
</dbReference>
<evidence type="ECO:0000313" key="4">
    <source>
        <dbReference type="EMBL" id="PTX54766.1"/>
    </source>
</evidence>
<dbReference type="AlphaFoldDB" id="A0A2T6BFC8"/>
<sequence>MPITTCVFDAYGTLFDVSAAARQAAEEPGRDALAACWQKLANDWRLKQLQYTWLRAVTGDHCDFWDVTQNGLDWAMEANDLDDLELRERLLALYWELRAYKEVPFMLAHLKAAGLKTAILSNGSPDMLEGAVTSAGIGDTLDAVLSVENVGIFKPAAAVYDMVGTEFGCAKDEVLFVSSNGWDAGCATGYGFTTAWVNRAGEPVDRLPWTPAHILPDLTTIPELAGAL</sequence>
<keyword evidence="5" id="KW-1185">Reference proteome</keyword>
<gene>
    <name evidence="4" type="ORF">C8N43_3586</name>
</gene>
<organism evidence="4 5">
    <name type="scientific">Litoreibacter ponti</name>
    <dbReference type="NCBI Taxonomy" id="1510457"/>
    <lineage>
        <taxon>Bacteria</taxon>
        <taxon>Pseudomonadati</taxon>
        <taxon>Pseudomonadota</taxon>
        <taxon>Alphaproteobacteria</taxon>
        <taxon>Rhodobacterales</taxon>
        <taxon>Roseobacteraceae</taxon>
        <taxon>Litoreibacter</taxon>
    </lineage>
</organism>
<dbReference type="PRINTS" id="PR00413">
    <property type="entry name" value="HADHALOGNASE"/>
</dbReference>
<dbReference type="SFLD" id="SFLDF00045">
    <property type="entry name" value="2-haloacid_dehalogenase"/>
    <property type="match status" value="1"/>
</dbReference>
<dbReference type="EMBL" id="QBKS01000002">
    <property type="protein sequence ID" value="PTX54766.1"/>
    <property type="molecule type" value="Genomic_DNA"/>
</dbReference>
<accession>A0A2T6BFC8</accession>
<dbReference type="OrthoDB" id="7989657at2"/>
<evidence type="ECO:0000256" key="1">
    <source>
        <dbReference type="ARBA" id="ARBA00008106"/>
    </source>
</evidence>
<dbReference type="NCBIfam" id="TIGR01493">
    <property type="entry name" value="HAD-SF-IA-v2"/>
    <property type="match status" value="1"/>
</dbReference>
<name>A0A2T6BFC8_9RHOB</name>
<dbReference type="NCBIfam" id="TIGR01428">
    <property type="entry name" value="HAD_type_II"/>
    <property type="match status" value="1"/>
</dbReference>
<dbReference type="InterPro" id="IPR023198">
    <property type="entry name" value="PGP-like_dom2"/>
</dbReference>
<dbReference type="Pfam" id="PF00702">
    <property type="entry name" value="Hydrolase"/>
    <property type="match status" value="1"/>
</dbReference>
<dbReference type="Gene3D" id="3.40.50.1000">
    <property type="entry name" value="HAD superfamily/HAD-like"/>
    <property type="match status" value="1"/>
</dbReference>
<evidence type="ECO:0000256" key="2">
    <source>
        <dbReference type="ARBA" id="ARBA00022801"/>
    </source>
</evidence>
<dbReference type="CDD" id="cd02588">
    <property type="entry name" value="HAD_L2-DEX"/>
    <property type="match status" value="1"/>
</dbReference>
<dbReference type="Gene3D" id="1.10.150.240">
    <property type="entry name" value="Putative phosphatase, domain 2"/>
    <property type="match status" value="1"/>
</dbReference>
<protein>
    <recommendedName>
        <fullName evidence="3">(S)-2-haloacid dehalogenase</fullName>
        <ecNumber evidence="3">3.8.1.2</ecNumber>
    </recommendedName>
    <alternativeName>
        <fullName evidence="3">2-haloalkanoic acid dehalogenase</fullName>
    </alternativeName>
    <alternativeName>
        <fullName evidence="3">Halocarboxylic acid halidohydrolase</fullName>
    </alternativeName>
    <alternativeName>
        <fullName evidence="3">L-2-haloacid dehalogenase</fullName>
    </alternativeName>
</protein>
<dbReference type="Proteomes" id="UP000243978">
    <property type="component" value="Unassembled WGS sequence"/>
</dbReference>